<evidence type="ECO:0000256" key="2">
    <source>
        <dbReference type="ARBA" id="ARBA00001326"/>
    </source>
</evidence>
<comment type="domain">
    <text evidence="10">Subfamily III proteins have a conserved RTxK motif about 40-50 residues from the C-terminus; the threonine may be replaced by serine or cysteine.</text>
</comment>
<evidence type="ECO:0000256" key="9">
    <source>
        <dbReference type="ARBA" id="ARBA00048809"/>
    </source>
</evidence>
<dbReference type="GO" id="GO:0006974">
    <property type="term" value="P:DNA damage response"/>
    <property type="evidence" value="ECO:0007669"/>
    <property type="project" value="TreeGrafter"/>
</dbReference>
<evidence type="ECO:0000256" key="3">
    <source>
        <dbReference type="ARBA" id="ARBA00009519"/>
    </source>
</evidence>
<proteinExistence type="evidence at transcript level"/>
<dbReference type="InterPro" id="IPR036075">
    <property type="entry name" value="ARMT-1-like_metal-bd_sf"/>
</dbReference>
<dbReference type="AlphaFoldDB" id="W8CC15"/>
<keyword evidence="6 10" id="KW-0378">Hydrolase</keyword>
<comment type="catalytic activity">
    <reaction evidence="9 10">
        <text>beta-D-fructose 6-phosphate = dihydroxyacetone + D-glyceraldehyde 3-phosphate</text>
        <dbReference type="Rhea" id="RHEA:28002"/>
        <dbReference type="ChEBI" id="CHEBI:16016"/>
        <dbReference type="ChEBI" id="CHEBI:57634"/>
        <dbReference type="ChEBI" id="CHEBI:59776"/>
    </reaction>
</comment>
<evidence type="ECO:0000256" key="1">
    <source>
        <dbReference type="ARBA" id="ARBA00000807"/>
    </source>
</evidence>
<gene>
    <name evidence="12" type="primary">CF211</name>
</gene>
<dbReference type="EC" id="2.1.1.-" evidence="10"/>
<comment type="function">
    <text evidence="8 10">Metal-dependent phosphatase that shows phosphatase activity against several substrates, including fructose-1-phosphate and fructose-6-phosphate. Its preference for fructose-1-phosphate, a strong glycating agent that causes DNA damage rather than a canonical yeast metabolite, suggests a damage-control function in hexose phosphate metabolism. Has also been shown to have O-methyltransferase activity that methylates glutamate residues of target proteins to form gamma-glutamyl methyl ester residues. Possibly methylates PCNA, suggesting it is involved in the DNA damage response.</text>
</comment>
<name>W8CC15_CERCA</name>
<dbReference type="EC" id="3.1.3.-" evidence="10"/>
<dbReference type="OrthoDB" id="541375at2759"/>
<dbReference type="PANTHER" id="PTHR12260:SF6">
    <property type="entry name" value="DAMAGE-CONTROL PHOSPHATASE ARMT1"/>
    <property type="match status" value="1"/>
</dbReference>
<dbReference type="FunFam" id="3.40.50.10880:FF:000005">
    <property type="entry name" value="DUF89-domain-containing protein"/>
    <property type="match status" value="1"/>
</dbReference>
<dbReference type="GO" id="GO:0030643">
    <property type="term" value="P:intracellular phosphate ion homeostasis"/>
    <property type="evidence" value="ECO:0007669"/>
    <property type="project" value="UniProtKB-ARBA"/>
</dbReference>
<evidence type="ECO:0000313" key="12">
    <source>
        <dbReference type="EMBL" id="JAC02260.1"/>
    </source>
</evidence>
<dbReference type="Pfam" id="PF01937">
    <property type="entry name" value="ARMT1-like_dom"/>
    <property type="match status" value="1"/>
</dbReference>
<dbReference type="InterPro" id="IPR039763">
    <property type="entry name" value="ARMT1"/>
</dbReference>
<dbReference type="InterPro" id="IPR002791">
    <property type="entry name" value="ARMT1-like_metal-bd"/>
</dbReference>
<evidence type="ECO:0000256" key="4">
    <source>
        <dbReference type="ARBA" id="ARBA00022596"/>
    </source>
</evidence>
<dbReference type="GO" id="GO:0008983">
    <property type="term" value="F:protein-glutamate O-methyltransferase activity"/>
    <property type="evidence" value="ECO:0007669"/>
    <property type="project" value="RHEA"/>
</dbReference>
<accession>W8CC15</accession>
<dbReference type="SUPFAM" id="SSF111321">
    <property type="entry name" value="AF1104-like"/>
    <property type="match status" value="1"/>
</dbReference>
<reference evidence="12" key="2">
    <citation type="journal article" date="2014" name="BMC Genomics">
        <title>A genomic perspective to assessing quality of mass-reared SIT flies used in Mediterranean fruit fly (Ceratitis capitata) eradication in California.</title>
        <authorList>
            <person name="Calla B."/>
            <person name="Hall B."/>
            <person name="Hou S."/>
            <person name="Geib S.M."/>
        </authorList>
    </citation>
    <scope>NUCLEOTIDE SEQUENCE</scope>
</reference>
<comment type="similarity">
    <text evidence="3 10">Belongs to the damage-control phosphatase family. Sugar phosphate phosphatase III subfamily.</text>
</comment>
<dbReference type="GO" id="GO:0016462">
    <property type="term" value="F:pyrophosphatase activity"/>
    <property type="evidence" value="ECO:0007669"/>
    <property type="project" value="UniProtKB-ARBA"/>
</dbReference>
<dbReference type="Gene3D" id="1.20.930.60">
    <property type="match status" value="1"/>
</dbReference>
<evidence type="ECO:0000256" key="10">
    <source>
        <dbReference type="RuleBase" id="RU367030"/>
    </source>
</evidence>
<comment type="catalytic activity">
    <reaction evidence="1 10">
        <text>L-glutamyl-[protein] + S-adenosyl-L-methionine = [protein]-L-glutamate 5-O-methyl ester + S-adenosyl-L-homocysteine</text>
        <dbReference type="Rhea" id="RHEA:24452"/>
        <dbReference type="Rhea" id="RHEA-COMP:10208"/>
        <dbReference type="Rhea" id="RHEA-COMP:10311"/>
        <dbReference type="ChEBI" id="CHEBI:29973"/>
        <dbReference type="ChEBI" id="CHEBI:57856"/>
        <dbReference type="ChEBI" id="CHEBI:59789"/>
        <dbReference type="ChEBI" id="CHEBI:82795"/>
    </reaction>
</comment>
<sequence>MKTFKGEARDKKLWNDFLNQQNNDSNSFLKACWLYAECYVYRRLYYFFENHRILKTYDYFSQNKQKAFTISVGAMLNVFEVLQSMKSHISDDNLKLLLKLNLWGNRCDLSISSGKEVKPGDNPFELARNLDKKIIVDESCKIIECLNHADRKNSVIEFICDNAGYELFTDFILADYLIESKLVSKVRFNLKAMPWFISDATFNDFRWSLEYMKNHSSPVLREYGQKWQAFVIGNKFELANVNYFWTSPYEYYRMPEIDPELHKRLSKSHLVIFKGDLNYRKLISDFSWDCTESFKTCLKGFQPTNLCSLRTIKADLICGLLEGQSKSLEKENNEWMITGEFGTIQFAAKCDCFHNSDR</sequence>
<dbReference type="PANTHER" id="PTHR12260">
    <property type="entry name" value="DAMAGE-CONTROL PHOSPHATASE ARMT1"/>
    <property type="match status" value="1"/>
</dbReference>
<comment type="catalytic activity">
    <reaction evidence="2 10">
        <text>beta-D-fructose 1-phosphate + H2O = D-fructose + phosphate</text>
        <dbReference type="Rhea" id="RHEA:35603"/>
        <dbReference type="ChEBI" id="CHEBI:15377"/>
        <dbReference type="ChEBI" id="CHEBI:37721"/>
        <dbReference type="ChEBI" id="CHEBI:43474"/>
        <dbReference type="ChEBI" id="CHEBI:138881"/>
    </reaction>
</comment>
<protein>
    <recommendedName>
        <fullName evidence="10">Sugar phosphate phosphatase</fullName>
        <ecNumber evidence="10">2.1.1.-</ecNumber>
        <ecNumber evidence="10">3.1.3.-</ecNumber>
    </recommendedName>
</protein>
<dbReference type="GO" id="GO:0046872">
    <property type="term" value="F:metal ion binding"/>
    <property type="evidence" value="ECO:0007669"/>
    <property type="project" value="UniProtKB-UniRule"/>
</dbReference>
<dbReference type="GO" id="GO:0032259">
    <property type="term" value="P:methylation"/>
    <property type="evidence" value="ECO:0007669"/>
    <property type="project" value="UniProtKB-KW"/>
</dbReference>
<dbReference type="GO" id="GO:0103026">
    <property type="term" value="F:fructose-1-phosphatase activity"/>
    <property type="evidence" value="ECO:0007669"/>
    <property type="project" value="RHEA"/>
</dbReference>
<evidence type="ECO:0000256" key="6">
    <source>
        <dbReference type="ARBA" id="ARBA00022801"/>
    </source>
</evidence>
<keyword evidence="5 10" id="KW-0479">Metal-binding</keyword>
<evidence type="ECO:0000256" key="8">
    <source>
        <dbReference type="ARBA" id="ARBA00045980"/>
    </source>
</evidence>
<comment type="cofactor">
    <cofactor evidence="10">
        <name>Mn(2+)</name>
        <dbReference type="ChEBI" id="CHEBI:29035"/>
    </cofactor>
    <cofactor evidence="10">
        <name>Ni(2+)</name>
        <dbReference type="ChEBI" id="CHEBI:49786"/>
    </cofactor>
</comment>
<keyword evidence="4" id="KW-0533">Nickel</keyword>
<dbReference type="EMBL" id="GAMC01004296">
    <property type="protein sequence ID" value="JAC02260.1"/>
    <property type="molecule type" value="mRNA"/>
</dbReference>
<keyword evidence="10" id="KW-0489">Methyltransferase</keyword>
<feature type="domain" description="Damage-control phosphatase ARMT1-like metal-binding" evidence="11">
    <location>
        <begin position="16"/>
        <end position="326"/>
    </location>
</feature>
<evidence type="ECO:0000259" key="11">
    <source>
        <dbReference type="Pfam" id="PF01937"/>
    </source>
</evidence>
<reference evidence="12" key="1">
    <citation type="submission" date="2013-07" db="EMBL/GenBank/DDBJ databases">
        <authorList>
            <person name="Geib S."/>
        </authorList>
    </citation>
    <scope>NUCLEOTIDE SEQUENCE</scope>
</reference>
<keyword evidence="10" id="KW-0808">Transferase</keyword>
<dbReference type="GO" id="GO:0097023">
    <property type="term" value="F:fructose 6-phosphate aldolase activity"/>
    <property type="evidence" value="ECO:0007669"/>
    <property type="project" value="RHEA"/>
</dbReference>
<dbReference type="GO" id="GO:0005634">
    <property type="term" value="C:nucleus"/>
    <property type="evidence" value="ECO:0007669"/>
    <property type="project" value="TreeGrafter"/>
</dbReference>
<evidence type="ECO:0000256" key="7">
    <source>
        <dbReference type="ARBA" id="ARBA00023211"/>
    </source>
</evidence>
<evidence type="ECO:0000256" key="5">
    <source>
        <dbReference type="ARBA" id="ARBA00022723"/>
    </source>
</evidence>
<keyword evidence="7 10" id="KW-0464">Manganese</keyword>
<organism evidence="12">
    <name type="scientific">Ceratitis capitata</name>
    <name type="common">Mediterranean fruit fly</name>
    <name type="synonym">Tephritis capitata</name>
    <dbReference type="NCBI Taxonomy" id="7213"/>
    <lineage>
        <taxon>Eukaryota</taxon>
        <taxon>Metazoa</taxon>
        <taxon>Ecdysozoa</taxon>
        <taxon>Arthropoda</taxon>
        <taxon>Hexapoda</taxon>
        <taxon>Insecta</taxon>
        <taxon>Pterygota</taxon>
        <taxon>Neoptera</taxon>
        <taxon>Endopterygota</taxon>
        <taxon>Diptera</taxon>
        <taxon>Brachycera</taxon>
        <taxon>Muscomorpha</taxon>
        <taxon>Tephritoidea</taxon>
        <taxon>Tephritidae</taxon>
        <taxon>Ceratitis</taxon>
        <taxon>Ceratitis</taxon>
    </lineage>
</organism>
<dbReference type="Gene3D" id="3.40.50.10880">
    <property type="entry name" value="Uncharacterised protein PF01937, DUF89, domain 3"/>
    <property type="match status" value="1"/>
</dbReference>